<name>A0A6C0EBU8_9ZZZZ</name>
<protein>
    <submittedName>
        <fullName evidence="1">Uncharacterized protein</fullName>
    </submittedName>
</protein>
<reference evidence="1" key="1">
    <citation type="journal article" date="2020" name="Nature">
        <title>Giant virus diversity and host interactions through global metagenomics.</title>
        <authorList>
            <person name="Schulz F."/>
            <person name="Roux S."/>
            <person name="Paez-Espino D."/>
            <person name="Jungbluth S."/>
            <person name="Walsh D.A."/>
            <person name="Denef V.J."/>
            <person name="McMahon K.D."/>
            <person name="Konstantinidis K.T."/>
            <person name="Eloe-Fadrosh E.A."/>
            <person name="Kyrpides N.C."/>
            <person name="Woyke T."/>
        </authorList>
    </citation>
    <scope>NUCLEOTIDE SEQUENCE</scope>
    <source>
        <strain evidence="1">GVMAG-M-3300023179-27</strain>
    </source>
</reference>
<organism evidence="1">
    <name type="scientific">viral metagenome</name>
    <dbReference type="NCBI Taxonomy" id="1070528"/>
    <lineage>
        <taxon>unclassified sequences</taxon>
        <taxon>metagenomes</taxon>
        <taxon>organismal metagenomes</taxon>
    </lineage>
</organism>
<dbReference type="AlphaFoldDB" id="A0A6C0EBU8"/>
<sequence>MDTDSDLVDEDCMSIHEYDSDEDLPGEDYENTKIPSFSLMHMENKEFLDCCRGILRERVPVSSVFTTHEAIGMHPDVMIYTYVDKHKKFEWVPNLHHFDENESCKFRHIYLRMIRNDMFNVTLKEILTYAQDKNLFYDYSVFQKIYEEIYCTKSTENNEVTSHDIGITRITPIAYTSLTEHYYANKHCVKKLRFEGHDFIMSSCRDYANFLPPTLDVVVSRIVAVYMSKLRRGIR</sequence>
<proteinExistence type="predicted"/>
<dbReference type="EMBL" id="MN739786">
    <property type="protein sequence ID" value="QHT26358.1"/>
    <property type="molecule type" value="Genomic_DNA"/>
</dbReference>
<accession>A0A6C0EBU8</accession>
<evidence type="ECO:0000313" key="1">
    <source>
        <dbReference type="EMBL" id="QHT26358.1"/>
    </source>
</evidence>